<dbReference type="NCBIfam" id="NF004584">
    <property type="entry name" value="PRK05928.2-1"/>
    <property type="match status" value="1"/>
</dbReference>
<gene>
    <name evidence="2" type="ORF">QY95_03766</name>
</gene>
<dbReference type="InterPro" id="IPR039793">
    <property type="entry name" value="UROS/Hem4"/>
</dbReference>
<dbReference type="PANTHER" id="PTHR40082">
    <property type="entry name" value="BLR5956 PROTEIN"/>
    <property type="match status" value="1"/>
</dbReference>
<sequence length="270" mass="29426">MGKGLENRKVVIAGSRKTEEMSALIQKQGGTALIRPLQGTVFLAEETLAPELEELLNRQPDWIILTTGIGTEALVKAAESMDKKDELLELMQQANLAVRGYKTVGVLKRLGLTPAASDDDGTTAGLIRAIQNEELQGKRVAVQLHGEKAPALMAFLEEKGAFIQTLMPYRHHAPDAEVVKQLFEEILQQQVDAVCFTTAIQARSLFHYAKETKQQQALLDAFASGTIAGAVGKVTAEALTEEGVSRIVVPGLERMGALIIELSRYYDQQS</sequence>
<protein>
    <submittedName>
        <fullName evidence="2">Uroporphyrinogen-III synthase</fullName>
    </submittedName>
</protein>
<organism evidence="2 3">
    <name type="scientific">Bacillus thermotolerans</name>
    <name type="common">Quasibacillus thermotolerans</name>
    <dbReference type="NCBI Taxonomy" id="1221996"/>
    <lineage>
        <taxon>Bacteria</taxon>
        <taxon>Bacillati</taxon>
        <taxon>Bacillota</taxon>
        <taxon>Bacilli</taxon>
        <taxon>Bacillales</taxon>
        <taxon>Bacillaceae</taxon>
        <taxon>Bacillus</taxon>
    </lineage>
</organism>
<dbReference type="InterPro" id="IPR036108">
    <property type="entry name" value="4pyrrol_syn_uPrphyn_synt_sf"/>
</dbReference>
<dbReference type="Proteomes" id="UP000031563">
    <property type="component" value="Unassembled WGS sequence"/>
</dbReference>
<dbReference type="GO" id="GO:0004852">
    <property type="term" value="F:uroporphyrinogen-III synthase activity"/>
    <property type="evidence" value="ECO:0007669"/>
    <property type="project" value="InterPro"/>
</dbReference>
<keyword evidence="3" id="KW-1185">Reference proteome</keyword>
<dbReference type="STRING" id="1221996.QY95_03766"/>
<reference evidence="2" key="1">
    <citation type="submission" date="2015-02" db="EMBL/GenBank/DDBJ databases">
        <title>Genome Assembly of Bacillaceae bacterium MTCC 8252.</title>
        <authorList>
            <person name="Verma A."/>
            <person name="Khatri I."/>
            <person name="Mual P."/>
            <person name="Subramanian S."/>
            <person name="Krishnamurthi S."/>
        </authorList>
    </citation>
    <scope>NUCLEOTIDE SEQUENCE [LARGE SCALE GENOMIC DNA]</scope>
    <source>
        <strain evidence="2">MTCC 8252</strain>
    </source>
</reference>
<accession>A0A0F5IBP0</accession>
<dbReference type="SUPFAM" id="SSF69618">
    <property type="entry name" value="HemD-like"/>
    <property type="match status" value="1"/>
</dbReference>
<evidence type="ECO:0000259" key="1">
    <source>
        <dbReference type="Pfam" id="PF02602"/>
    </source>
</evidence>
<name>A0A0F5I1I2_BACTR</name>
<dbReference type="Pfam" id="PF02602">
    <property type="entry name" value="HEM4"/>
    <property type="match status" value="1"/>
</dbReference>
<dbReference type="CDD" id="cd06578">
    <property type="entry name" value="HemD"/>
    <property type="match status" value="1"/>
</dbReference>
<dbReference type="RefSeq" id="WP_039231683.1">
    <property type="nucleotide sequence ID" value="NZ_JWIQ02000035.1"/>
</dbReference>
<evidence type="ECO:0000313" key="2">
    <source>
        <dbReference type="EMBL" id="KKB42745.1"/>
    </source>
</evidence>
<dbReference type="EMBL" id="JWIR02000008">
    <property type="protein sequence ID" value="KKB42745.1"/>
    <property type="molecule type" value="Genomic_DNA"/>
</dbReference>
<dbReference type="Gene3D" id="3.40.50.10090">
    <property type="match status" value="2"/>
</dbReference>
<dbReference type="InterPro" id="IPR003754">
    <property type="entry name" value="4pyrrol_synth_uPrphyn_synth"/>
</dbReference>
<dbReference type="AlphaFoldDB" id="A0A0F5I1I2"/>
<dbReference type="PANTHER" id="PTHR40082:SF1">
    <property type="entry name" value="BLR5956 PROTEIN"/>
    <property type="match status" value="1"/>
</dbReference>
<evidence type="ECO:0000313" key="3">
    <source>
        <dbReference type="Proteomes" id="UP000031563"/>
    </source>
</evidence>
<proteinExistence type="predicted"/>
<dbReference type="OrthoDB" id="9775656at2"/>
<comment type="caution">
    <text evidence="2">The sequence shown here is derived from an EMBL/GenBank/DDBJ whole genome shotgun (WGS) entry which is preliminary data.</text>
</comment>
<feature type="domain" description="Tetrapyrrole biosynthesis uroporphyrinogen III synthase" evidence="1">
    <location>
        <begin position="20"/>
        <end position="259"/>
    </location>
</feature>
<dbReference type="GO" id="GO:0006780">
    <property type="term" value="P:uroporphyrinogen III biosynthetic process"/>
    <property type="evidence" value="ECO:0007669"/>
    <property type="project" value="InterPro"/>
</dbReference>
<accession>A0A0F5I1I2</accession>